<reference evidence="4 5" key="1">
    <citation type="submission" date="2015-01" db="EMBL/GenBank/DDBJ databases">
        <title>Evolution of Trichinella species and genotypes.</title>
        <authorList>
            <person name="Korhonen P.K."/>
            <person name="Edoardo P."/>
            <person name="Giuseppe L.R."/>
            <person name="Gasser R.B."/>
        </authorList>
    </citation>
    <scope>NUCLEOTIDE SEQUENCE [LARGE SCALE GENOMIC DNA]</scope>
    <source>
        <strain evidence="4">ISS120</strain>
    </source>
</reference>
<dbReference type="InterPro" id="IPR008197">
    <property type="entry name" value="WAP_dom"/>
</dbReference>
<feature type="domain" description="WAP" evidence="3">
    <location>
        <begin position="714"/>
        <end position="760"/>
    </location>
</feature>
<dbReference type="CDD" id="cd00199">
    <property type="entry name" value="WAP"/>
    <property type="match status" value="3"/>
</dbReference>
<dbReference type="Gene3D" id="1.25.40.10">
    <property type="entry name" value="Tetratricopeptide repeat domain"/>
    <property type="match status" value="2"/>
</dbReference>
<dbReference type="EMBL" id="JYDI01000093">
    <property type="protein sequence ID" value="KRY53096.1"/>
    <property type="molecule type" value="Genomic_DNA"/>
</dbReference>
<gene>
    <name evidence="4" type="ORF">T03_3849</name>
</gene>
<feature type="repeat" description="TPR" evidence="1">
    <location>
        <begin position="346"/>
        <end position="379"/>
    </location>
</feature>
<protein>
    <submittedName>
        <fullName evidence="4">Tetratricopeptide repeat protein 8</fullName>
    </submittedName>
</protein>
<dbReference type="Gene3D" id="4.10.75.10">
    <property type="entry name" value="Elafin-like"/>
    <property type="match status" value="4"/>
</dbReference>
<dbReference type="Pfam" id="PF00095">
    <property type="entry name" value="WAP"/>
    <property type="match status" value="4"/>
</dbReference>
<dbReference type="GO" id="GO:0005576">
    <property type="term" value="C:extracellular region"/>
    <property type="evidence" value="ECO:0007669"/>
    <property type="project" value="InterPro"/>
</dbReference>
<feature type="region of interest" description="Disordered" evidence="2">
    <location>
        <begin position="79"/>
        <end position="133"/>
    </location>
</feature>
<feature type="domain" description="WAP" evidence="3">
    <location>
        <begin position="576"/>
        <end position="623"/>
    </location>
</feature>
<dbReference type="GO" id="GO:0034464">
    <property type="term" value="C:BBSome"/>
    <property type="evidence" value="ECO:0007669"/>
    <property type="project" value="InterPro"/>
</dbReference>
<feature type="repeat" description="TPR" evidence="1">
    <location>
        <begin position="450"/>
        <end position="483"/>
    </location>
</feature>
<dbReference type="InterPro" id="IPR028796">
    <property type="entry name" value="BBS8"/>
</dbReference>
<accession>A0A0V1CV93</accession>
<dbReference type="InterPro" id="IPR036645">
    <property type="entry name" value="Elafin-like_sf"/>
</dbReference>
<feature type="domain" description="WAP" evidence="3">
    <location>
        <begin position="786"/>
        <end position="832"/>
    </location>
</feature>
<keyword evidence="1" id="KW-0802">TPR repeat</keyword>
<proteinExistence type="predicted"/>
<feature type="domain" description="WAP" evidence="3">
    <location>
        <begin position="642"/>
        <end position="688"/>
    </location>
</feature>
<evidence type="ECO:0000313" key="4">
    <source>
        <dbReference type="EMBL" id="KRY53096.1"/>
    </source>
</evidence>
<dbReference type="PANTHER" id="PTHR44177:SF1">
    <property type="entry name" value="TETRATRICOPEPTIDE REPEAT PROTEIN 8"/>
    <property type="match status" value="1"/>
</dbReference>
<dbReference type="SUPFAM" id="SSF57256">
    <property type="entry name" value="Elafin-like"/>
    <property type="match status" value="4"/>
</dbReference>
<dbReference type="GO" id="GO:0036064">
    <property type="term" value="C:ciliary basal body"/>
    <property type="evidence" value="ECO:0007669"/>
    <property type="project" value="TreeGrafter"/>
</dbReference>
<dbReference type="CDD" id="cd21341">
    <property type="entry name" value="TTC8_N"/>
    <property type="match status" value="1"/>
</dbReference>
<evidence type="ECO:0000256" key="1">
    <source>
        <dbReference type="PROSITE-ProRule" id="PRU00339"/>
    </source>
</evidence>
<dbReference type="Pfam" id="PF13181">
    <property type="entry name" value="TPR_8"/>
    <property type="match status" value="2"/>
</dbReference>
<feature type="compositionally biased region" description="Polar residues" evidence="2">
    <location>
        <begin position="83"/>
        <end position="101"/>
    </location>
</feature>
<dbReference type="SUPFAM" id="SSF48452">
    <property type="entry name" value="TPR-like"/>
    <property type="match status" value="1"/>
</dbReference>
<evidence type="ECO:0000256" key="2">
    <source>
        <dbReference type="SAM" id="MobiDB-lite"/>
    </source>
</evidence>
<keyword evidence="5" id="KW-1185">Reference proteome</keyword>
<feature type="non-terminal residue" evidence="4">
    <location>
        <position position="1"/>
    </location>
</feature>
<dbReference type="SMART" id="SM00028">
    <property type="entry name" value="TPR"/>
    <property type="match status" value="6"/>
</dbReference>
<name>A0A0V1CV93_TRIBR</name>
<dbReference type="OrthoDB" id="421121at2759"/>
<dbReference type="PROSITE" id="PS51390">
    <property type="entry name" value="WAP"/>
    <property type="match status" value="4"/>
</dbReference>
<dbReference type="AlphaFoldDB" id="A0A0V1CV93"/>
<evidence type="ECO:0000313" key="5">
    <source>
        <dbReference type="Proteomes" id="UP000054653"/>
    </source>
</evidence>
<dbReference type="GO" id="GO:0097730">
    <property type="term" value="C:non-motile cilium"/>
    <property type="evidence" value="ECO:0007669"/>
    <property type="project" value="TreeGrafter"/>
</dbReference>
<dbReference type="Proteomes" id="UP000054653">
    <property type="component" value="Unassembled WGS sequence"/>
</dbReference>
<dbReference type="GO" id="GO:1905515">
    <property type="term" value="P:non-motile cilium assembly"/>
    <property type="evidence" value="ECO:0007669"/>
    <property type="project" value="InterPro"/>
</dbReference>
<dbReference type="GO" id="GO:0030414">
    <property type="term" value="F:peptidase inhibitor activity"/>
    <property type="evidence" value="ECO:0007669"/>
    <property type="project" value="InterPro"/>
</dbReference>
<sequence length="846" mass="94096">LTMDPLYVALHYFRFRKFDQSIDECTRILQENPRDQAAWLLKLNCIVCRTRIDDTEFEETGLAEELMNEEVLANMPRPATSLRKPQSASGNGQGSRPTTKSGRPVTGILRPGSQIGRNDTFESVLRTGRSANSSRPITSMTGRFVRLGTASMIANKDGTFINVSRLNLSKYANQSQLARPLFEYLLFSLNDVRLAFQLASMATEASEFKDCYWKIQIARCYMRIGLNREAEKQLKSAYALQPSVTTGLLLSKVYCAIDQPLKAIESLRQTLTQFPDEISLLKALGRIYENLNDFHQSEICFKQVLKRESVDVESIACLATHYFYNDRPELAQRFFRRLLQMGVMTTETLLNIGLCCFNAQQFDLAIDCLQQAITLAEDEQAADVWYNVGKIALATGDIYWARQCYSLCLAYSSDYAEAWCDLGVLEMHENNTDQAKSLLQTAMLHGDYTFEPFYNFALLTYQLGEYGLSLNAVKRALEINPEHVPSKELNKRLFNLLPKMNQTTRSTIKSVILKKGPSGKEWNCTSRNQNLKKFQPPKITIIIFGDLQDSVNDQSLIDVTMEKAVEILQNAHAYASANKPGICPITPRGWNSGSGRDCTTDYDCRGPEKCCPRGHRYRCTMPTENHRPAVPPLPGEDIDPDMGVTPGECPYVPPEGGTRIDRCLRDSECRHGKKCCMGAIGLECMTPIHGGFPPTAGGHVPAVPPPTNNIDPGMAVTPGECPYVPPEGGTRIDRCLRDSECRHGKKCCMGAIGLECMTPIHGGFPPTAGGHVPAVPPPTNNIDPGMAVTPGECPYVPPGGGTRIDRCQRDSDCRYGKKCCMGAYGLECLRPKRRGNGIHRPMPLNN</sequence>
<dbReference type="SMART" id="SM00217">
    <property type="entry name" value="WAP"/>
    <property type="match status" value="4"/>
</dbReference>
<dbReference type="InterPro" id="IPR011990">
    <property type="entry name" value="TPR-like_helical_dom_sf"/>
</dbReference>
<comment type="caution">
    <text evidence="4">The sequence shown here is derived from an EMBL/GenBank/DDBJ whole genome shotgun (WGS) entry which is preliminary data.</text>
</comment>
<evidence type="ECO:0000259" key="3">
    <source>
        <dbReference type="PROSITE" id="PS51390"/>
    </source>
</evidence>
<organism evidence="4 5">
    <name type="scientific">Trichinella britovi</name>
    <name type="common">Parasitic roundworm</name>
    <dbReference type="NCBI Taxonomy" id="45882"/>
    <lineage>
        <taxon>Eukaryota</taxon>
        <taxon>Metazoa</taxon>
        <taxon>Ecdysozoa</taxon>
        <taxon>Nematoda</taxon>
        <taxon>Enoplea</taxon>
        <taxon>Dorylaimia</taxon>
        <taxon>Trichinellida</taxon>
        <taxon>Trichinellidae</taxon>
        <taxon>Trichinella</taxon>
    </lineage>
</organism>
<dbReference type="InterPro" id="IPR019734">
    <property type="entry name" value="TPR_rpt"/>
</dbReference>
<dbReference type="PANTHER" id="PTHR44177">
    <property type="entry name" value="TETRATRICOPEPTIDE REPEAT PROTEIN 8"/>
    <property type="match status" value="1"/>
</dbReference>
<dbReference type="PROSITE" id="PS50005">
    <property type="entry name" value="TPR"/>
    <property type="match status" value="2"/>
</dbReference>